<evidence type="ECO:0000256" key="1">
    <source>
        <dbReference type="SAM" id="Phobius"/>
    </source>
</evidence>
<name>C6M0Q7_NEISI</name>
<dbReference type="Proteomes" id="UP000005365">
    <property type="component" value="Unassembled WGS sequence"/>
</dbReference>
<protein>
    <submittedName>
        <fullName evidence="2">Uncharacterized protein</fullName>
    </submittedName>
</protein>
<sequence>MIFIIISVNIVSFLSITIPSALSSLFSYFSIHLTLFNKWHSLNGI</sequence>
<keyword evidence="1" id="KW-0472">Membrane</keyword>
<organism evidence="2 3">
    <name type="scientific">Neisseria sicca ATCC 29256</name>
    <dbReference type="NCBI Taxonomy" id="547045"/>
    <lineage>
        <taxon>Bacteria</taxon>
        <taxon>Pseudomonadati</taxon>
        <taxon>Pseudomonadota</taxon>
        <taxon>Betaproteobacteria</taxon>
        <taxon>Neisseriales</taxon>
        <taxon>Neisseriaceae</taxon>
        <taxon>Neisseria</taxon>
    </lineage>
</organism>
<feature type="transmembrane region" description="Helical" evidence="1">
    <location>
        <begin position="6"/>
        <end position="29"/>
    </location>
</feature>
<proteinExistence type="predicted"/>
<accession>C6M0Q7</accession>
<gene>
    <name evidence="2" type="ORF">NEISICOT_00082</name>
</gene>
<evidence type="ECO:0000313" key="2">
    <source>
        <dbReference type="EMBL" id="EET45981.1"/>
    </source>
</evidence>
<keyword evidence="1" id="KW-1133">Transmembrane helix</keyword>
<dbReference type="AlphaFoldDB" id="C6M0Q7"/>
<keyword evidence="1" id="KW-0812">Transmembrane</keyword>
<keyword evidence="3" id="KW-1185">Reference proteome</keyword>
<reference evidence="2" key="1">
    <citation type="submission" date="2009-07" db="EMBL/GenBank/DDBJ databases">
        <authorList>
            <person name="Weinstock G."/>
            <person name="Sodergren E."/>
            <person name="Clifton S."/>
            <person name="Fulton L."/>
            <person name="Fulton B."/>
            <person name="Courtney L."/>
            <person name="Fronick C."/>
            <person name="Harrison M."/>
            <person name="Strong C."/>
            <person name="Farmer C."/>
            <person name="Delahaunty K."/>
            <person name="Markovic C."/>
            <person name="Hall O."/>
            <person name="Minx P."/>
            <person name="Tomlinson C."/>
            <person name="Mitreva M."/>
            <person name="Nelson J."/>
            <person name="Hou S."/>
            <person name="Wollam A."/>
            <person name="Pepin K.H."/>
            <person name="Johnson M."/>
            <person name="Bhonagiri V."/>
            <person name="Nash W.E."/>
            <person name="Warren W."/>
            <person name="Chinwalla A."/>
            <person name="Mardis E.R."/>
            <person name="Wilson R.K."/>
        </authorList>
    </citation>
    <scope>NUCLEOTIDE SEQUENCE [LARGE SCALE GENOMIC DNA]</scope>
    <source>
        <strain evidence="2">ATCC 29256</strain>
    </source>
</reference>
<comment type="caution">
    <text evidence="2">The sequence shown here is derived from an EMBL/GenBank/DDBJ whole genome shotgun (WGS) entry which is preliminary data.</text>
</comment>
<evidence type="ECO:0000313" key="3">
    <source>
        <dbReference type="Proteomes" id="UP000005365"/>
    </source>
</evidence>
<dbReference type="EMBL" id="ACKO02000001">
    <property type="protein sequence ID" value="EET45981.1"/>
    <property type="molecule type" value="Genomic_DNA"/>
</dbReference>